<comment type="caution">
    <text evidence="2">The sequence shown here is derived from an EMBL/GenBank/DDBJ whole genome shotgun (WGS) entry which is preliminary data.</text>
</comment>
<evidence type="ECO:0000313" key="2">
    <source>
        <dbReference type="EMBL" id="KAJ1366433.1"/>
    </source>
</evidence>
<organism evidence="2 3">
    <name type="scientific">Parelaphostrongylus tenuis</name>
    <name type="common">Meningeal worm</name>
    <dbReference type="NCBI Taxonomy" id="148309"/>
    <lineage>
        <taxon>Eukaryota</taxon>
        <taxon>Metazoa</taxon>
        <taxon>Ecdysozoa</taxon>
        <taxon>Nematoda</taxon>
        <taxon>Chromadorea</taxon>
        <taxon>Rhabditida</taxon>
        <taxon>Rhabditina</taxon>
        <taxon>Rhabditomorpha</taxon>
        <taxon>Strongyloidea</taxon>
        <taxon>Metastrongylidae</taxon>
        <taxon>Parelaphostrongylus</taxon>
    </lineage>
</organism>
<name>A0AAD5QYV1_PARTN</name>
<gene>
    <name evidence="1" type="ORF">KIN20_011515</name>
    <name evidence="2" type="ORF">KIN20_027094</name>
</gene>
<protein>
    <submittedName>
        <fullName evidence="2">Uncharacterized protein</fullName>
    </submittedName>
</protein>
<keyword evidence="3" id="KW-1185">Reference proteome</keyword>
<sequence>MPEPYTCFAGLPYRYNVEFNVRRGPLTKRARPPKHVYGSGVITSKAHALKEERKRQRDRERAKKLEQIETTTFSKEIVITPYKTKPPPAAPRVLEFVVFH</sequence>
<proteinExistence type="predicted"/>
<dbReference type="EMBL" id="JAHQIW010002116">
    <property type="protein sequence ID" value="KAJ1354538.1"/>
    <property type="molecule type" value="Genomic_DNA"/>
</dbReference>
<evidence type="ECO:0000313" key="1">
    <source>
        <dbReference type="EMBL" id="KAJ1354538.1"/>
    </source>
</evidence>
<dbReference type="AlphaFoldDB" id="A0AAD5QYV1"/>
<dbReference type="Proteomes" id="UP001196413">
    <property type="component" value="Unassembled WGS sequence"/>
</dbReference>
<dbReference type="EMBL" id="JAHQIW010005555">
    <property type="protein sequence ID" value="KAJ1366433.1"/>
    <property type="molecule type" value="Genomic_DNA"/>
</dbReference>
<evidence type="ECO:0000313" key="3">
    <source>
        <dbReference type="Proteomes" id="UP001196413"/>
    </source>
</evidence>
<accession>A0AAD5QYV1</accession>
<reference evidence="2" key="1">
    <citation type="submission" date="2021-06" db="EMBL/GenBank/DDBJ databases">
        <title>Parelaphostrongylus tenuis whole genome reference sequence.</title>
        <authorList>
            <person name="Garwood T.J."/>
            <person name="Larsen P.A."/>
            <person name="Fountain-Jones N.M."/>
            <person name="Garbe J.R."/>
            <person name="Macchietto M.G."/>
            <person name="Kania S.A."/>
            <person name="Gerhold R.W."/>
            <person name="Richards J.E."/>
            <person name="Wolf T.M."/>
        </authorList>
    </citation>
    <scope>NUCLEOTIDE SEQUENCE</scope>
    <source>
        <strain evidence="2">MNPRO001-30</strain>
        <tissue evidence="2">Meninges</tissue>
    </source>
</reference>